<dbReference type="SUPFAM" id="SSF52172">
    <property type="entry name" value="CheY-like"/>
    <property type="match status" value="1"/>
</dbReference>
<proteinExistence type="predicted"/>
<dbReference type="InterPro" id="IPR011006">
    <property type="entry name" value="CheY-like_superfamily"/>
</dbReference>
<dbReference type="PANTHER" id="PTHR48111:SF1">
    <property type="entry name" value="TWO-COMPONENT RESPONSE REGULATOR ORR33"/>
    <property type="match status" value="1"/>
</dbReference>
<evidence type="ECO:0000313" key="8">
    <source>
        <dbReference type="EMBL" id="QYX71650.1"/>
    </source>
</evidence>
<feature type="modified residue" description="4-aspartylphosphate" evidence="6">
    <location>
        <position position="56"/>
    </location>
</feature>
<dbReference type="PANTHER" id="PTHR48111">
    <property type="entry name" value="REGULATOR OF RPOS"/>
    <property type="match status" value="1"/>
</dbReference>
<evidence type="ECO:0000256" key="5">
    <source>
        <dbReference type="ARBA" id="ARBA00023163"/>
    </source>
</evidence>
<evidence type="ECO:0000256" key="6">
    <source>
        <dbReference type="PROSITE-ProRule" id="PRU00169"/>
    </source>
</evidence>
<dbReference type="GeneID" id="67444153"/>
<reference evidence="8 9" key="1">
    <citation type="submission" date="2021-08" db="EMBL/GenBank/DDBJ databases">
        <title>Shewanella putrefaciens YZ-J, complete genome.</title>
        <authorList>
            <person name="Yi Z."/>
        </authorList>
    </citation>
    <scope>NUCLEOTIDE SEQUENCE [LARGE SCALE GENOMIC DNA]</scope>
    <source>
        <strain evidence="8 9">YZ-J</strain>
    </source>
</reference>
<keyword evidence="4" id="KW-0238">DNA-binding</keyword>
<dbReference type="InterPro" id="IPR039420">
    <property type="entry name" value="WalR-like"/>
</dbReference>
<gene>
    <name evidence="8" type="ORF">K3G22_12790</name>
</gene>
<dbReference type="RefSeq" id="WP_025008418.1">
    <property type="nucleotide sequence ID" value="NZ_BMPK01000008.1"/>
</dbReference>
<organism evidence="8 9">
    <name type="scientific">Shewanella putrefaciens</name>
    <name type="common">Pseudomonas putrefaciens</name>
    <dbReference type="NCBI Taxonomy" id="24"/>
    <lineage>
        <taxon>Bacteria</taxon>
        <taxon>Pseudomonadati</taxon>
        <taxon>Pseudomonadota</taxon>
        <taxon>Gammaproteobacteria</taxon>
        <taxon>Alteromonadales</taxon>
        <taxon>Shewanellaceae</taxon>
        <taxon>Shewanella</taxon>
    </lineage>
</organism>
<keyword evidence="3" id="KW-0805">Transcription regulation</keyword>
<dbReference type="Proteomes" id="UP000827084">
    <property type="component" value="Chromosome"/>
</dbReference>
<evidence type="ECO:0000256" key="3">
    <source>
        <dbReference type="ARBA" id="ARBA00023015"/>
    </source>
</evidence>
<dbReference type="PROSITE" id="PS50110">
    <property type="entry name" value="RESPONSE_REGULATORY"/>
    <property type="match status" value="1"/>
</dbReference>
<sequence>MVLNGVSILLVEDDPVFRQIVATFLSGRGADVAQASDGEQGLSVFKQQRFDIVLADLSMPKLGGLDMLKEMTKLEPLIPSIVISGNNVMADVVEALRIGASDYLVKPVSDLFIIEQAIRQALHKILGDEPIQAEIDALSRQELSDNLALLEQSVEAAKQVQQQLFPASNISYPVAKVDYSLFKDSDISSYFIDSTMVGNDHLIMYMAHLYPEDNRAAFACVLLRSFVNQKLKNYRSGQSKTIIEPFNMLSYLNERLVNSGLDITVDIIYISIELTKYRAAIAQAGRGLRCYLRNDQGLSPLALSDSLQLGLLDWGKPSIQFRTILPQEQLCIATSEPIHKQNLLENKFKGLVYDRHIPAGGFMQLSLPIERSQAHG</sequence>
<evidence type="ECO:0000256" key="2">
    <source>
        <dbReference type="ARBA" id="ARBA00023012"/>
    </source>
</evidence>
<keyword evidence="9" id="KW-1185">Reference proteome</keyword>
<dbReference type="Gene3D" id="3.40.50.2300">
    <property type="match status" value="1"/>
</dbReference>
<dbReference type="InterPro" id="IPR001789">
    <property type="entry name" value="Sig_transdc_resp-reg_receiver"/>
</dbReference>
<dbReference type="Gene3D" id="3.60.40.10">
    <property type="entry name" value="PPM-type phosphatase domain"/>
    <property type="match status" value="1"/>
</dbReference>
<accession>A0ABX8X878</accession>
<evidence type="ECO:0000259" key="7">
    <source>
        <dbReference type="PROSITE" id="PS50110"/>
    </source>
</evidence>
<protein>
    <submittedName>
        <fullName evidence="8">Response regulator</fullName>
    </submittedName>
</protein>
<dbReference type="SMART" id="SM00448">
    <property type="entry name" value="REC"/>
    <property type="match status" value="1"/>
</dbReference>
<name>A0ABX8X878_SHEPU</name>
<dbReference type="Pfam" id="PF00072">
    <property type="entry name" value="Response_reg"/>
    <property type="match status" value="1"/>
</dbReference>
<keyword evidence="1 6" id="KW-0597">Phosphoprotein</keyword>
<evidence type="ECO:0000256" key="4">
    <source>
        <dbReference type="ARBA" id="ARBA00023125"/>
    </source>
</evidence>
<evidence type="ECO:0000313" key="9">
    <source>
        <dbReference type="Proteomes" id="UP000827084"/>
    </source>
</evidence>
<evidence type="ECO:0000256" key="1">
    <source>
        <dbReference type="ARBA" id="ARBA00022553"/>
    </source>
</evidence>
<keyword evidence="5" id="KW-0804">Transcription</keyword>
<dbReference type="EMBL" id="CP080635">
    <property type="protein sequence ID" value="QYX71650.1"/>
    <property type="molecule type" value="Genomic_DNA"/>
</dbReference>
<keyword evidence="2" id="KW-0902">Two-component regulatory system</keyword>
<dbReference type="InterPro" id="IPR036457">
    <property type="entry name" value="PPM-type-like_dom_sf"/>
</dbReference>
<feature type="domain" description="Response regulatory" evidence="7">
    <location>
        <begin position="7"/>
        <end position="121"/>
    </location>
</feature>